<evidence type="ECO:0000313" key="2">
    <source>
        <dbReference type="EMBL" id="GJN24029.1"/>
    </source>
</evidence>
<name>A0AAV5EKY1_ELECO</name>
<organism evidence="2 3">
    <name type="scientific">Eleusine coracana subsp. coracana</name>
    <dbReference type="NCBI Taxonomy" id="191504"/>
    <lineage>
        <taxon>Eukaryota</taxon>
        <taxon>Viridiplantae</taxon>
        <taxon>Streptophyta</taxon>
        <taxon>Embryophyta</taxon>
        <taxon>Tracheophyta</taxon>
        <taxon>Spermatophyta</taxon>
        <taxon>Magnoliopsida</taxon>
        <taxon>Liliopsida</taxon>
        <taxon>Poales</taxon>
        <taxon>Poaceae</taxon>
        <taxon>PACMAD clade</taxon>
        <taxon>Chloridoideae</taxon>
        <taxon>Cynodonteae</taxon>
        <taxon>Eleusininae</taxon>
        <taxon>Eleusine</taxon>
    </lineage>
</organism>
<dbReference type="AlphaFoldDB" id="A0AAV5EKY1"/>
<gene>
    <name evidence="2" type="primary">gb11736</name>
    <name evidence="2" type="ORF">PR202_gb11736</name>
</gene>
<accession>A0AAV5EKY1</accession>
<feature type="compositionally biased region" description="Gly residues" evidence="1">
    <location>
        <begin position="59"/>
        <end position="72"/>
    </location>
</feature>
<evidence type="ECO:0000256" key="1">
    <source>
        <dbReference type="SAM" id="MobiDB-lite"/>
    </source>
</evidence>
<proteinExistence type="predicted"/>
<dbReference type="Proteomes" id="UP001054889">
    <property type="component" value="Unassembled WGS sequence"/>
</dbReference>
<comment type="caution">
    <text evidence="2">The sequence shown here is derived from an EMBL/GenBank/DDBJ whole genome shotgun (WGS) entry which is preliminary data.</text>
</comment>
<keyword evidence="3" id="KW-1185">Reference proteome</keyword>
<feature type="region of interest" description="Disordered" evidence="1">
    <location>
        <begin position="1"/>
        <end position="73"/>
    </location>
</feature>
<dbReference type="EMBL" id="BQKI01000076">
    <property type="protein sequence ID" value="GJN24029.1"/>
    <property type="molecule type" value="Genomic_DNA"/>
</dbReference>
<sequence length="85" mass="8320">MVATMLRPTGALPGCISAGSSGSREATPGLVRGAAPGCGCSSRRQQGEAARDEEELGSENGGDGEPISGGVGCVSSLRTSKIAAQ</sequence>
<reference evidence="2" key="2">
    <citation type="submission" date="2021-12" db="EMBL/GenBank/DDBJ databases">
        <title>Resequencing data analysis of finger millet.</title>
        <authorList>
            <person name="Hatakeyama M."/>
            <person name="Aluri S."/>
            <person name="Balachadran M.T."/>
            <person name="Sivarajan S.R."/>
            <person name="Poveda L."/>
            <person name="Shimizu-Inatsugi R."/>
            <person name="Schlapbach R."/>
            <person name="Sreeman S.M."/>
            <person name="Shimizu K.K."/>
        </authorList>
    </citation>
    <scope>NUCLEOTIDE SEQUENCE</scope>
</reference>
<protein>
    <submittedName>
        <fullName evidence="2">Uncharacterized protein</fullName>
    </submittedName>
</protein>
<evidence type="ECO:0000313" key="3">
    <source>
        <dbReference type="Proteomes" id="UP001054889"/>
    </source>
</evidence>
<reference evidence="2" key="1">
    <citation type="journal article" date="2018" name="DNA Res.">
        <title>Multiple hybrid de novo genome assembly of finger millet, an orphan allotetraploid crop.</title>
        <authorList>
            <person name="Hatakeyama M."/>
            <person name="Aluri S."/>
            <person name="Balachadran M.T."/>
            <person name="Sivarajan S.R."/>
            <person name="Patrignani A."/>
            <person name="Gruter S."/>
            <person name="Poveda L."/>
            <person name="Shimizu-Inatsugi R."/>
            <person name="Baeten J."/>
            <person name="Francoijs K.J."/>
            <person name="Nataraja K.N."/>
            <person name="Reddy Y.A.N."/>
            <person name="Phadnis S."/>
            <person name="Ravikumar R.L."/>
            <person name="Schlapbach R."/>
            <person name="Sreeman S.M."/>
            <person name="Shimizu K.K."/>
        </authorList>
    </citation>
    <scope>NUCLEOTIDE SEQUENCE</scope>
</reference>